<reference evidence="1 2" key="1">
    <citation type="submission" date="2016-09" db="EMBL/GenBank/DDBJ databases">
        <title>Genome sequence of Eubacterium angustum.</title>
        <authorList>
            <person name="Poehlein A."/>
            <person name="Daniel R."/>
        </authorList>
    </citation>
    <scope>NUCLEOTIDE SEQUENCE [LARGE SCALE GENOMIC DNA]</scope>
    <source>
        <strain evidence="1 2">DSM 1989</strain>
    </source>
</reference>
<name>A0A1S1V792_9FIRM</name>
<dbReference type="STRING" id="39480.EUAN_13750"/>
<dbReference type="RefSeq" id="WP_071062994.1">
    <property type="nucleotide sequence ID" value="NZ_MKIE01000004.1"/>
</dbReference>
<comment type="caution">
    <text evidence="1">The sequence shown here is derived from an EMBL/GenBank/DDBJ whole genome shotgun (WGS) entry which is preliminary data.</text>
</comment>
<evidence type="ECO:0000313" key="1">
    <source>
        <dbReference type="EMBL" id="OHW62305.1"/>
    </source>
</evidence>
<dbReference type="OrthoDB" id="1952652at2"/>
<dbReference type="EMBL" id="MKIE01000004">
    <property type="protein sequence ID" value="OHW62305.1"/>
    <property type="molecule type" value="Genomic_DNA"/>
</dbReference>
<dbReference type="AlphaFoldDB" id="A0A1S1V792"/>
<gene>
    <name evidence="1" type="ORF">EUAN_13750</name>
</gene>
<sequence>MENIFRPIGKEEFEELVELKVVDSLDEGFEKYVSGILDVREDAPTEKELESIPFGVIEDYNILHEEKFINFIRRVQEENRGERNFVDCYLKEAHSGGILTALELLDYKDKLVFLELLRKGIDDNPYLELNDRILELMLKLSTREILFTTMFYRKRPITIWGNYDMAFPVFFKSEEDKTHYSEMARECGLYIREI</sequence>
<accession>A0A1S1V792</accession>
<keyword evidence="2" id="KW-1185">Reference proteome</keyword>
<evidence type="ECO:0000313" key="2">
    <source>
        <dbReference type="Proteomes" id="UP000180254"/>
    </source>
</evidence>
<organism evidence="1 2">
    <name type="scientific">Andreesenia angusta</name>
    <dbReference type="NCBI Taxonomy" id="39480"/>
    <lineage>
        <taxon>Bacteria</taxon>
        <taxon>Bacillati</taxon>
        <taxon>Bacillota</taxon>
        <taxon>Tissierellia</taxon>
        <taxon>Tissierellales</taxon>
        <taxon>Gottschalkiaceae</taxon>
        <taxon>Andreesenia</taxon>
    </lineage>
</organism>
<proteinExistence type="predicted"/>
<protein>
    <submittedName>
        <fullName evidence="1">Uncharacterized protein</fullName>
    </submittedName>
</protein>
<dbReference type="Proteomes" id="UP000180254">
    <property type="component" value="Unassembled WGS sequence"/>
</dbReference>